<protein>
    <submittedName>
        <fullName evidence="3">Uncharacterized protein</fullName>
    </submittedName>
</protein>
<name>A0A238VXG2_9FLAO</name>
<evidence type="ECO:0000256" key="1">
    <source>
        <dbReference type="SAM" id="Coils"/>
    </source>
</evidence>
<dbReference type="Proteomes" id="UP000198412">
    <property type="component" value="Unassembled WGS sequence"/>
</dbReference>
<dbReference type="AlphaFoldDB" id="A0A238VXG2"/>
<dbReference type="OrthoDB" id="1420424at2"/>
<sequence>MKTYKYRLVVFLILLTVLAQAQTFDKKIEEKFKVNSDVEIVINASNMDVDIETWNRNEVSVEAVMEVEGVDKKEAEKILKNWKFEALGNKSKVKITSLSNNIHYEFNHDFDFDFDHDFDFNFDFPEIDVEIPHFEMPEMPEFPEMPEMPEMQEFEFDYQAYKNDSTYLKNYKMRVAEGVEKFKNSNWKKNFDSLRNSPDYKKKMKEFKEAGEKMTKELKESKWFKEIQELQNSEEFKQQMKEARKAAEETRIHLLKNRDKILEQAKMASEARKAAMEELKRMKKDGKLDSLHNYHENKLDSLHNYSENIYFNYSTDKNSKVKIKKYLKIKVPKKATFNLNVRHGKVTIPESNKKISANMSYGDFVGGTITGDKNELNFTNSPVIIGSLISSNITLKNVPNAEFGTFENVNLFSNSSDVVIDEIGMDVALSQKFGNIMVKNIIPLFKTLSLNLDYTKATVPLEKLEANYNLDTNKSRLNIASKDSDFLQNKFMNILKKNETSINGSFSSSVKTNNLIKLKSNFSTINII</sequence>
<organism evidence="3 4">
    <name type="scientific">Lutibacter flavus</name>
    <dbReference type="NCBI Taxonomy" id="691689"/>
    <lineage>
        <taxon>Bacteria</taxon>
        <taxon>Pseudomonadati</taxon>
        <taxon>Bacteroidota</taxon>
        <taxon>Flavobacteriia</taxon>
        <taxon>Flavobacteriales</taxon>
        <taxon>Flavobacteriaceae</taxon>
        <taxon>Lutibacter</taxon>
    </lineage>
</organism>
<feature type="signal peptide" evidence="2">
    <location>
        <begin position="1"/>
        <end position="21"/>
    </location>
</feature>
<gene>
    <name evidence="3" type="ORF">SAMN04488111_1155</name>
</gene>
<keyword evidence="1" id="KW-0175">Coiled coil</keyword>
<feature type="chain" id="PRO_5012918289" evidence="2">
    <location>
        <begin position="22"/>
        <end position="528"/>
    </location>
</feature>
<feature type="coiled-coil region" evidence="1">
    <location>
        <begin position="230"/>
        <end position="285"/>
    </location>
</feature>
<evidence type="ECO:0000313" key="4">
    <source>
        <dbReference type="Proteomes" id="UP000198412"/>
    </source>
</evidence>
<keyword evidence="2" id="KW-0732">Signal</keyword>
<evidence type="ECO:0000313" key="3">
    <source>
        <dbReference type="EMBL" id="SNR38928.1"/>
    </source>
</evidence>
<reference evidence="4" key="1">
    <citation type="submission" date="2017-06" db="EMBL/GenBank/DDBJ databases">
        <authorList>
            <person name="Varghese N."/>
            <person name="Submissions S."/>
        </authorList>
    </citation>
    <scope>NUCLEOTIDE SEQUENCE [LARGE SCALE GENOMIC DNA]</scope>
    <source>
        <strain evidence="4">DSM 27993</strain>
    </source>
</reference>
<dbReference type="RefSeq" id="WP_089377436.1">
    <property type="nucleotide sequence ID" value="NZ_FZNX01000001.1"/>
</dbReference>
<proteinExistence type="predicted"/>
<dbReference type="EMBL" id="FZNX01000001">
    <property type="protein sequence ID" value="SNR38928.1"/>
    <property type="molecule type" value="Genomic_DNA"/>
</dbReference>
<evidence type="ECO:0000256" key="2">
    <source>
        <dbReference type="SAM" id="SignalP"/>
    </source>
</evidence>
<accession>A0A238VXG2</accession>
<keyword evidence="4" id="KW-1185">Reference proteome</keyword>